<sequence>MSFRKALLEQECGASNGLVNLSQNIGQNNSKLQSQQNANVRAMMPSLNQGEKFAQEYLNKPGVMNTGLNNTFDMRSLIGNLPQAMKQKQFVNDNQWSSEFSSKHDSRQFQSLWNNSQQNGYNYECNSLPQLPLSINKPMNDFNYNQHMVPIIQPNFSQQHMSLNNYQGSQQTDITSSQFLQNFDDKVLELGNNWSEEYLKEKQHVADKQQTNEDNMNEFDEAMDDDWDRIMGGIPYEPSANDLMSGMYQFAGFNPFINSTNPVGEGKAFLNSGNISDAILNYEAAVQQKPEDSDAWCALGLCHAENETDINAIQAFNKSLSLNPNNKEALLGLAVSMANEFKENEAVTILRKWLQVHTNQNNAEPYKSTGYSTYFLDQSAFDIAEKEFLDAVRNGSMDASTDIDLQNALGILYNINKNFARATDSLKLAISKRPDDARLWNRLGATLANHEKTTEAISAYRQALHLFPNYVRARFNLGISCMHLHSYEQAVEHFVAALQLQKVPQESPIWSTFRTAVIRLPSINTALMEAVDNKDLDEVTRIFTGKY</sequence>
<protein>
    <submittedName>
        <fullName evidence="2">TPR_REGION domain-containing protein</fullName>
    </submittedName>
</protein>
<dbReference type="Proteomes" id="UP000095286">
    <property type="component" value="Unplaced"/>
</dbReference>
<name>A0AC35THT4_9BILA</name>
<evidence type="ECO:0000313" key="1">
    <source>
        <dbReference type="Proteomes" id="UP000095286"/>
    </source>
</evidence>
<reference evidence="2" key="1">
    <citation type="submission" date="2016-11" db="UniProtKB">
        <authorList>
            <consortium name="WormBaseParasite"/>
        </authorList>
    </citation>
    <scope>IDENTIFICATION</scope>
    <source>
        <strain evidence="2">KR3021</strain>
    </source>
</reference>
<evidence type="ECO:0000313" key="2">
    <source>
        <dbReference type="WBParaSite" id="RSKR_0000077200.1"/>
    </source>
</evidence>
<proteinExistence type="predicted"/>
<dbReference type="WBParaSite" id="RSKR_0000077200.1">
    <property type="protein sequence ID" value="RSKR_0000077200.1"/>
    <property type="gene ID" value="RSKR_0000077200"/>
</dbReference>
<organism evidence="1 2">
    <name type="scientific">Rhabditophanes sp. KR3021</name>
    <dbReference type="NCBI Taxonomy" id="114890"/>
    <lineage>
        <taxon>Eukaryota</taxon>
        <taxon>Metazoa</taxon>
        <taxon>Ecdysozoa</taxon>
        <taxon>Nematoda</taxon>
        <taxon>Chromadorea</taxon>
        <taxon>Rhabditida</taxon>
        <taxon>Tylenchina</taxon>
        <taxon>Panagrolaimomorpha</taxon>
        <taxon>Strongyloidoidea</taxon>
        <taxon>Alloionematidae</taxon>
        <taxon>Rhabditophanes</taxon>
    </lineage>
</organism>
<accession>A0AC35THT4</accession>